<name>A0A3R7WEI0_9EURY</name>
<feature type="domain" description="THIF-type NAD/FAD binding fold" evidence="2">
    <location>
        <begin position="10"/>
        <end position="236"/>
    </location>
</feature>
<evidence type="ECO:0000313" key="4">
    <source>
        <dbReference type="Proteomes" id="UP000284763"/>
    </source>
</evidence>
<comment type="similarity">
    <text evidence="1">Belongs to the HesA/MoeB/ThiF family.</text>
</comment>
<dbReference type="GO" id="GO:0016779">
    <property type="term" value="F:nucleotidyltransferase activity"/>
    <property type="evidence" value="ECO:0007669"/>
    <property type="project" value="TreeGrafter"/>
</dbReference>
<dbReference type="PANTHER" id="PTHR10953">
    <property type="entry name" value="UBIQUITIN-ACTIVATING ENZYME E1"/>
    <property type="match status" value="1"/>
</dbReference>
<dbReference type="EMBL" id="QZAB01000335">
    <property type="protein sequence ID" value="RQD85183.1"/>
    <property type="molecule type" value="Genomic_DNA"/>
</dbReference>
<dbReference type="GO" id="GO:0008641">
    <property type="term" value="F:ubiquitin-like modifier activating enzyme activity"/>
    <property type="evidence" value="ECO:0007669"/>
    <property type="project" value="InterPro"/>
</dbReference>
<dbReference type="PANTHER" id="PTHR10953:SF102">
    <property type="entry name" value="ADENYLYLTRANSFERASE AND SULFURTRANSFERASE MOCS3"/>
    <property type="match status" value="1"/>
</dbReference>
<comment type="caution">
    <text evidence="3">The sequence shown here is derived from an EMBL/GenBank/DDBJ whole genome shotgun (WGS) entry which is preliminary data.</text>
</comment>
<dbReference type="FunFam" id="3.40.50.720:FF:000080">
    <property type="entry name" value="Thiazole biosynthesis adenylyltransferase ThiF"/>
    <property type="match status" value="1"/>
</dbReference>
<dbReference type="Pfam" id="PF00899">
    <property type="entry name" value="ThiF"/>
    <property type="match status" value="1"/>
</dbReference>
<dbReference type="AlphaFoldDB" id="A0A3R7WEI0"/>
<evidence type="ECO:0000259" key="2">
    <source>
        <dbReference type="Pfam" id="PF00899"/>
    </source>
</evidence>
<dbReference type="Proteomes" id="UP000284763">
    <property type="component" value="Unassembled WGS sequence"/>
</dbReference>
<gene>
    <name evidence="3" type="ORF">D5R95_05300</name>
</gene>
<dbReference type="CDD" id="cd00757">
    <property type="entry name" value="ThiF_MoeB_HesA_family"/>
    <property type="match status" value="1"/>
</dbReference>
<accession>A0A3R7WEI0</accession>
<dbReference type="InterPro" id="IPR035985">
    <property type="entry name" value="Ubiquitin-activating_enz"/>
</dbReference>
<dbReference type="Gene3D" id="3.40.50.720">
    <property type="entry name" value="NAD(P)-binding Rossmann-like Domain"/>
    <property type="match status" value="1"/>
</dbReference>
<dbReference type="GO" id="GO:0004792">
    <property type="term" value="F:thiosulfate-cyanide sulfurtransferase activity"/>
    <property type="evidence" value="ECO:0007669"/>
    <property type="project" value="TreeGrafter"/>
</dbReference>
<protein>
    <submittedName>
        <fullName evidence="3">HesA/MoeB/ThiF family protein</fullName>
    </submittedName>
</protein>
<organism evidence="3 4">
    <name type="scientific">Methanosalsum natronophilum</name>
    <dbReference type="NCBI Taxonomy" id="768733"/>
    <lineage>
        <taxon>Archaea</taxon>
        <taxon>Methanobacteriati</taxon>
        <taxon>Methanobacteriota</taxon>
        <taxon>Stenosarchaea group</taxon>
        <taxon>Methanomicrobia</taxon>
        <taxon>Methanosarcinales</taxon>
        <taxon>Methanosarcinaceae</taxon>
        <taxon>Methanosalsum</taxon>
    </lineage>
</organism>
<evidence type="ECO:0000313" key="3">
    <source>
        <dbReference type="EMBL" id="RQD85183.1"/>
    </source>
</evidence>
<reference evidence="3 4" key="1">
    <citation type="submission" date="2018-08" db="EMBL/GenBank/DDBJ databases">
        <title>The metabolism and importance of syntrophic acetate oxidation coupled to methane or sulfide production in haloalkaline environments.</title>
        <authorList>
            <person name="Timmers P.H.A."/>
            <person name="Vavourakis C.D."/>
            <person name="Sorokin D.Y."/>
            <person name="Sinninghe Damste J.S."/>
            <person name="Muyzer G."/>
            <person name="Stams A.J.M."/>
            <person name="Plugge C.M."/>
        </authorList>
    </citation>
    <scope>NUCLEOTIDE SEQUENCE [LARGE SCALE GENOMIC DNA]</scope>
    <source>
        <strain evidence="3">MSAO_Arc3</strain>
    </source>
</reference>
<dbReference type="SUPFAM" id="SSF69572">
    <property type="entry name" value="Activating enzymes of the ubiquitin-like proteins"/>
    <property type="match status" value="1"/>
</dbReference>
<dbReference type="InterPro" id="IPR000594">
    <property type="entry name" value="ThiF_NAD_FAD-bd"/>
</dbReference>
<evidence type="ECO:0000256" key="1">
    <source>
        <dbReference type="ARBA" id="ARBA00009919"/>
    </source>
</evidence>
<dbReference type="InterPro" id="IPR045886">
    <property type="entry name" value="ThiF/MoeB/HesA"/>
</dbReference>
<sequence>MFNSTELERYNRQIMLFGEEGQSKLKQATVLVAGLGGLGSPIAIYLAAAGIGKLKIVDFDNVDITNLNRQVLHYEKDITRMKVVSGQEKLQQLNPNIEIERVVTRIDENNIKSLTEDIDVIVDAMDNYDTRFVLNSATVSKRIPLIHGAVSGLDGQVTTIIPGKSPCLKCLFTSTPPKEVFPILGTTAGIIGTIQANEVIKYITGKGELLVGQLLLWDGSSNGFEKISIMPNTNCDVCGHLHEE</sequence>
<proteinExistence type="inferred from homology"/>
<dbReference type="GO" id="GO:0005737">
    <property type="term" value="C:cytoplasm"/>
    <property type="evidence" value="ECO:0007669"/>
    <property type="project" value="TreeGrafter"/>
</dbReference>